<evidence type="ECO:0000313" key="1">
    <source>
        <dbReference type="EMBL" id="OAN23106.1"/>
    </source>
</evidence>
<accession>A0A178L1L3</accession>
<gene>
    <name evidence="1" type="ORF">A4V15_10585</name>
</gene>
<dbReference type="EMBL" id="LWCR01000088">
    <property type="protein sequence ID" value="OAN23106.1"/>
    <property type="molecule type" value="Genomic_DNA"/>
</dbReference>
<comment type="caution">
    <text evidence="1">The sequence shown here is derived from an EMBL/GenBank/DDBJ whole genome shotgun (WGS) entry which is preliminary data.</text>
</comment>
<proteinExistence type="predicted"/>
<dbReference type="GO" id="GO:0016853">
    <property type="term" value="F:isomerase activity"/>
    <property type="evidence" value="ECO:0007669"/>
    <property type="project" value="UniProtKB-KW"/>
</dbReference>
<dbReference type="RefSeq" id="WP_064309585.1">
    <property type="nucleotide sequence ID" value="NZ_CP102428.1"/>
</dbReference>
<sequence length="180" mass="19918">MQHPSNRLTGRALLSLVLLSSPWSGVAAAESTTERNQRLVERAFANWSAGRGSLFDDLLSPTVVWTIQGSGPAAGTYHGREDFLERAVRPFAQRLATPIVPRVQAIWAREDQVVVRWNGTATARDGAPYRNEYVWIFKLDGTRATQVEAFLDLVPYQDVIDRIALADSSSARPTGERQAP</sequence>
<protein>
    <submittedName>
        <fullName evidence="1">Ketosteroid isomerase</fullName>
    </submittedName>
</protein>
<dbReference type="Gene3D" id="3.10.450.50">
    <property type="match status" value="1"/>
</dbReference>
<dbReference type="AlphaFoldDB" id="A0A178L1L3"/>
<dbReference type="Pfam" id="PF12680">
    <property type="entry name" value="SnoaL_2"/>
    <property type="match status" value="1"/>
</dbReference>
<dbReference type="Proteomes" id="UP000078356">
    <property type="component" value="Unassembled WGS sequence"/>
</dbReference>
<organism evidence="1 2">
    <name type="scientific">Pseudomonas oryzihabitans</name>
    <dbReference type="NCBI Taxonomy" id="47885"/>
    <lineage>
        <taxon>Bacteria</taxon>
        <taxon>Pseudomonadati</taxon>
        <taxon>Pseudomonadota</taxon>
        <taxon>Gammaproteobacteria</taxon>
        <taxon>Pseudomonadales</taxon>
        <taxon>Pseudomonadaceae</taxon>
        <taxon>Pseudomonas</taxon>
    </lineage>
</organism>
<dbReference type="PANTHER" id="PTHR41252">
    <property type="entry name" value="BLR2505 PROTEIN"/>
    <property type="match status" value="1"/>
</dbReference>
<keyword evidence="1" id="KW-0413">Isomerase</keyword>
<reference evidence="1 2" key="1">
    <citation type="submission" date="2016-04" db="EMBL/GenBank/DDBJ databases">
        <title>Draft Genome Sequences of Staphylococcus capitis Strain H36, S. capitis Strain H65, S. cohnii Strain H62, S. hominis Strain H69, Mycobacterium iranicum Strain H39, Plantibacter sp. Strain H53, Pseudomonas oryzihabitans Strain H72, and Microbacterium sp. Strain H83, isolated from residential settings.</title>
        <authorList>
            <person name="Lymperopoulou D."/>
            <person name="Adams R.I."/>
            <person name="Lindow S."/>
            <person name="Coil D.A."/>
            <person name="Jospin G."/>
            <person name="Eisen J.A."/>
        </authorList>
    </citation>
    <scope>NUCLEOTIDE SEQUENCE [LARGE SCALE GENOMIC DNA]</scope>
    <source>
        <strain evidence="1 2">H72</strain>
    </source>
</reference>
<evidence type="ECO:0000313" key="2">
    <source>
        <dbReference type="Proteomes" id="UP000078356"/>
    </source>
</evidence>
<dbReference type="OrthoDB" id="1450423at2"/>
<name>A0A178L1L3_9PSED</name>
<dbReference type="InterPro" id="IPR032710">
    <property type="entry name" value="NTF2-like_dom_sf"/>
</dbReference>
<dbReference type="PANTHER" id="PTHR41252:SF1">
    <property type="entry name" value="BLR2505 PROTEIN"/>
    <property type="match status" value="1"/>
</dbReference>
<dbReference type="InterPro" id="IPR037401">
    <property type="entry name" value="SnoaL-like"/>
</dbReference>
<dbReference type="SUPFAM" id="SSF54427">
    <property type="entry name" value="NTF2-like"/>
    <property type="match status" value="1"/>
</dbReference>